<evidence type="ECO:0000256" key="3">
    <source>
        <dbReference type="ARBA" id="ARBA00022475"/>
    </source>
</evidence>
<dbReference type="PROSITE" id="PS50850">
    <property type="entry name" value="MFS"/>
    <property type="match status" value="1"/>
</dbReference>
<protein>
    <submittedName>
        <fullName evidence="9">Predicted arabinose efflux permease, MFS family</fullName>
    </submittedName>
</protein>
<feature type="transmembrane region" description="Helical" evidence="7">
    <location>
        <begin position="149"/>
        <end position="174"/>
    </location>
</feature>
<keyword evidence="5 7" id="KW-1133">Transmembrane helix</keyword>
<feature type="transmembrane region" description="Helical" evidence="7">
    <location>
        <begin position="28"/>
        <end position="53"/>
    </location>
</feature>
<evidence type="ECO:0000256" key="7">
    <source>
        <dbReference type="SAM" id="Phobius"/>
    </source>
</evidence>
<keyword evidence="6 7" id="KW-0472">Membrane</keyword>
<dbReference type="AlphaFoldDB" id="A0A1I4DYB0"/>
<name>A0A1I4DYB0_9GAMM</name>
<sequence length="413" mass="42917">MPIIGLPSHRRTPAHVSKLSKRELNTSLALSSVVGLRMFGLFLIMPVFTAYALHIPGATPLLVGLAIGIYGFAQALLQVPVGLISDRIGRHLTITVGLLVFVVGSVVAAMAHGINGIIVGRVLQGMGAVSGASQALAADHSRDDNRSKVMGIIGVSIGLAFILAIILSAPLAAIAGLPGLFGLTAVLALGAIVLLWIVVPRPEQRRAPAAAHGGEVLRMLVKPQLLVLNASIFMMHTMLTAAFVALPLMLARNTGITLDRQWELYLPVMLISAVVMGGVLRRVTSVAGSMRLILLCALGLGLALVGFSAAGHGHVLLWVAAIVFFSAFNLLEASLPSLVSRLAPQHMRGAALGAYATSQFLGAGIGGVMGGVVLQHLGLSAVFAVAAVLLVIWLPLLWWGRCRVIAAGTPVAA</sequence>
<dbReference type="PANTHER" id="PTHR23517">
    <property type="entry name" value="RESISTANCE PROTEIN MDTM, PUTATIVE-RELATED-RELATED"/>
    <property type="match status" value="1"/>
</dbReference>
<dbReference type="Pfam" id="PF07690">
    <property type="entry name" value="MFS_1"/>
    <property type="match status" value="1"/>
</dbReference>
<evidence type="ECO:0000313" key="9">
    <source>
        <dbReference type="EMBL" id="SFK97929.1"/>
    </source>
</evidence>
<evidence type="ECO:0000256" key="6">
    <source>
        <dbReference type="ARBA" id="ARBA00023136"/>
    </source>
</evidence>
<keyword evidence="4 7" id="KW-0812">Transmembrane</keyword>
<keyword evidence="2" id="KW-0813">Transport</keyword>
<dbReference type="Gene3D" id="1.20.1250.20">
    <property type="entry name" value="MFS general substrate transporter like domains"/>
    <property type="match status" value="1"/>
</dbReference>
<feature type="transmembrane region" description="Helical" evidence="7">
    <location>
        <begin position="262"/>
        <end position="280"/>
    </location>
</feature>
<feature type="domain" description="Major facilitator superfamily (MFS) profile" evidence="8">
    <location>
        <begin position="26"/>
        <end position="405"/>
    </location>
</feature>
<evidence type="ECO:0000313" key="10">
    <source>
        <dbReference type="Proteomes" id="UP000198725"/>
    </source>
</evidence>
<evidence type="ECO:0000256" key="5">
    <source>
        <dbReference type="ARBA" id="ARBA00022989"/>
    </source>
</evidence>
<dbReference type="InterPro" id="IPR011701">
    <property type="entry name" value="MFS"/>
</dbReference>
<dbReference type="SUPFAM" id="SSF103473">
    <property type="entry name" value="MFS general substrate transporter"/>
    <property type="match status" value="1"/>
</dbReference>
<feature type="transmembrane region" description="Helical" evidence="7">
    <location>
        <begin position="379"/>
        <end position="399"/>
    </location>
</feature>
<feature type="transmembrane region" description="Helical" evidence="7">
    <location>
        <begin position="315"/>
        <end position="331"/>
    </location>
</feature>
<reference evidence="10" key="1">
    <citation type="submission" date="2016-10" db="EMBL/GenBank/DDBJ databases">
        <authorList>
            <person name="Varghese N."/>
            <person name="Submissions S."/>
        </authorList>
    </citation>
    <scope>NUCLEOTIDE SEQUENCE [LARGE SCALE GENOMIC DNA]</scope>
    <source>
        <strain evidence="10">MO64</strain>
    </source>
</reference>
<keyword evidence="10" id="KW-1185">Reference proteome</keyword>
<evidence type="ECO:0000259" key="8">
    <source>
        <dbReference type="PROSITE" id="PS50850"/>
    </source>
</evidence>
<evidence type="ECO:0000256" key="4">
    <source>
        <dbReference type="ARBA" id="ARBA00022692"/>
    </source>
</evidence>
<dbReference type="GO" id="GO:0005886">
    <property type="term" value="C:plasma membrane"/>
    <property type="evidence" value="ECO:0007669"/>
    <property type="project" value="UniProtKB-SubCell"/>
</dbReference>
<feature type="transmembrane region" description="Helical" evidence="7">
    <location>
        <begin position="352"/>
        <end position="373"/>
    </location>
</feature>
<dbReference type="InterPro" id="IPR036259">
    <property type="entry name" value="MFS_trans_sf"/>
</dbReference>
<gene>
    <name evidence="9" type="ORF">SAMN05192579_11076</name>
</gene>
<proteinExistence type="predicted"/>
<organism evidence="9 10">
    <name type="scientific">Rhodanobacter glycinis</name>
    <dbReference type="NCBI Taxonomy" id="582702"/>
    <lineage>
        <taxon>Bacteria</taxon>
        <taxon>Pseudomonadati</taxon>
        <taxon>Pseudomonadota</taxon>
        <taxon>Gammaproteobacteria</taxon>
        <taxon>Lysobacterales</taxon>
        <taxon>Rhodanobacteraceae</taxon>
        <taxon>Rhodanobacter</taxon>
    </lineage>
</organism>
<dbReference type="GO" id="GO:0022857">
    <property type="term" value="F:transmembrane transporter activity"/>
    <property type="evidence" value="ECO:0007669"/>
    <property type="project" value="InterPro"/>
</dbReference>
<feature type="transmembrane region" description="Helical" evidence="7">
    <location>
        <begin position="91"/>
        <end position="111"/>
    </location>
</feature>
<dbReference type="InterPro" id="IPR020846">
    <property type="entry name" value="MFS_dom"/>
</dbReference>
<dbReference type="InterPro" id="IPR050171">
    <property type="entry name" value="MFS_Transporters"/>
</dbReference>
<evidence type="ECO:0000256" key="2">
    <source>
        <dbReference type="ARBA" id="ARBA00022448"/>
    </source>
</evidence>
<dbReference type="Proteomes" id="UP000198725">
    <property type="component" value="Unassembled WGS sequence"/>
</dbReference>
<dbReference type="EMBL" id="FOSR01000010">
    <property type="protein sequence ID" value="SFK97929.1"/>
    <property type="molecule type" value="Genomic_DNA"/>
</dbReference>
<dbReference type="PANTHER" id="PTHR23517:SF2">
    <property type="entry name" value="MULTIDRUG RESISTANCE PROTEIN MDTH"/>
    <property type="match status" value="1"/>
</dbReference>
<feature type="transmembrane region" description="Helical" evidence="7">
    <location>
        <begin position="292"/>
        <end position="309"/>
    </location>
</feature>
<accession>A0A1I4DYB0</accession>
<feature type="transmembrane region" description="Helical" evidence="7">
    <location>
        <begin position="226"/>
        <end position="250"/>
    </location>
</feature>
<dbReference type="CDD" id="cd17472">
    <property type="entry name" value="MFS_YajR_like"/>
    <property type="match status" value="1"/>
</dbReference>
<keyword evidence="3" id="KW-1003">Cell membrane</keyword>
<feature type="transmembrane region" description="Helical" evidence="7">
    <location>
        <begin position="180"/>
        <end position="199"/>
    </location>
</feature>
<feature type="transmembrane region" description="Helical" evidence="7">
    <location>
        <begin position="59"/>
        <end position="79"/>
    </location>
</feature>
<comment type="subcellular location">
    <subcellularLocation>
        <location evidence="1">Cell membrane</location>
        <topology evidence="1">Multi-pass membrane protein</topology>
    </subcellularLocation>
</comment>
<evidence type="ECO:0000256" key="1">
    <source>
        <dbReference type="ARBA" id="ARBA00004651"/>
    </source>
</evidence>